<reference evidence="1 2" key="1">
    <citation type="journal article" date="2022" name="Allergy">
        <title>Genome assembly and annotation of Periplaneta americana reveal a comprehensive cockroach allergen profile.</title>
        <authorList>
            <person name="Wang L."/>
            <person name="Xiong Q."/>
            <person name="Saelim N."/>
            <person name="Wang L."/>
            <person name="Nong W."/>
            <person name="Wan A.T."/>
            <person name="Shi M."/>
            <person name="Liu X."/>
            <person name="Cao Q."/>
            <person name="Hui J.H.L."/>
            <person name="Sookrung N."/>
            <person name="Leung T.F."/>
            <person name="Tungtrongchitr A."/>
            <person name="Tsui S.K.W."/>
        </authorList>
    </citation>
    <scope>NUCLEOTIDE SEQUENCE [LARGE SCALE GENOMIC DNA]</scope>
    <source>
        <strain evidence="1">PWHHKU_190912</strain>
    </source>
</reference>
<keyword evidence="2" id="KW-1185">Reference proteome</keyword>
<evidence type="ECO:0000313" key="1">
    <source>
        <dbReference type="EMBL" id="KAJ4450097.1"/>
    </source>
</evidence>
<dbReference type="EMBL" id="JAJSOF020000003">
    <property type="protein sequence ID" value="KAJ4450097.1"/>
    <property type="molecule type" value="Genomic_DNA"/>
</dbReference>
<organism evidence="1 2">
    <name type="scientific">Periplaneta americana</name>
    <name type="common">American cockroach</name>
    <name type="synonym">Blatta americana</name>
    <dbReference type="NCBI Taxonomy" id="6978"/>
    <lineage>
        <taxon>Eukaryota</taxon>
        <taxon>Metazoa</taxon>
        <taxon>Ecdysozoa</taxon>
        <taxon>Arthropoda</taxon>
        <taxon>Hexapoda</taxon>
        <taxon>Insecta</taxon>
        <taxon>Pterygota</taxon>
        <taxon>Neoptera</taxon>
        <taxon>Polyneoptera</taxon>
        <taxon>Dictyoptera</taxon>
        <taxon>Blattodea</taxon>
        <taxon>Blattoidea</taxon>
        <taxon>Blattidae</taxon>
        <taxon>Blattinae</taxon>
        <taxon>Periplaneta</taxon>
    </lineage>
</organism>
<evidence type="ECO:0000313" key="2">
    <source>
        <dbReference type="Proteomes" id="UP001148838"/>
    </source>
</evidence>
<dbReference type="Proteomes" id="UP001148838">
    <property type="component" value="Unassembled WGS sequence"/>
</dbReference>
<accession>A0ABQ8TVH9</accession>
<proteinExistence type="predicted"/>
<protein>
    <submittedName>
        <fullName evidence="1">Uncharacterized protein</fullName>
    </submittedName>
</protein>
<gene>
    <name evidence="1" type="ORF">ANN_01504</name>
</gene>
<name>A0ABQ8TVH9_PERAM</name>
<sequence>MFLAHAKQPSPSIGNAALCGVTNELWTWFVMEMNKSKFASSEIVLIHKLITGGLGPLWFTADNRDTKSRDIKVTVRDNSTSIQRIHLASEQRKLGNAARAVHTRAATCIAAEDLTPLDFFLWGFLKDRVFADKPRTVPELMERTCTADCTRWDFKTNEDIAKDLKSELVLEYIGKLRINWRDNIEAMDRGKVSKKVLRDHFNMRLRDDMGP</sequence>
<comment type="caution">
    <text evidence="1">The sequence shown here is derived from an EMBL/GenBank/DDBJ whole genome shotgun (WGS) entry which is preliminary data.</text>
</comment>